<dbReference type="Proteomes" id="UP000552836">
    <property type="component" value="Unassembled WGS sequence"/>
</dbReference>
<dbReference type="PANTHER" id="PTHR23028:SF53">
    <property type="entry name" value="ACYL_TRANSF_3 DOMAIN-CONTAINING PROTEIN"/>
    <property type="match status" value="1"/>
</dbReference>
<keyword evidence="7" id="KW-1185">Reference proteome</keyword>
<keyword evidence="2" id="KW-0812">Transmembrane</keyword>
<evidence type="ECO:0000256" key="1">
    <source>
        <dbReference type="SAM" id="MobiDB-lite"/>
    </source>
</evidence>
<dbReference type="Proteomes" id="UP000648663">
    <property type="component" value="Unassembled WGS sequence"/>
</dbReference>
<dbReference type="PANTHER" id="PTHR23028">
    <property type="entry name" value="ACETYLTRANSFERASE"/>
    <property type="match status" value="1"/>
</dbReference>
<accession>A0A846LJ95</accession>
<keyword evidence="2" id="KW-1133">Transmembrane helix</keyword>
<feature type="transmembrane region" description="Helical" evidence="2">
    <location>
        <begin position="114"/>
        <end position="132"/>
    </location>
</feature>
<reference evidence="7" key="2">
    <citation type="journal article" date="2019" name="Int. J. Syst. Evol. Microbiol.">
        <title>The Global Catalogue of Microorganisms (GCM) 10K type strain sequencing project: providing services to taxonomists for standard genome sequencing and annotation.</title>
        <authorList>
            <consortium name="The Broad Institute Genomics Platform"/>
            <consortium name="The Broad Institute Genome Sequencing Center for Infectious Disease"/>
            <person name="Wu L."/>
            <person name="Ma J."/>
        </authorList>
    </citation>
    <scope>NUCLEOTIDE SEQUENCE [LARGE SCALE GENOMIC DNA]</scope>
    <source>
        <strain evidence="7">CGMCC 4.5581</strain>
    </source>
</reference>
<evidence type="ECO:0000313" key="7">
    <source>
        <dbReference type="Proteomes" id="UP000648663"/>
    </source>
</evidence>
<feature type="transmembrane region" description="Helical" evidence="2">
    <location>
        <begin position="329"/>
        <end position="348"/>
    </location>
</feature>
<feature type="domain" description="Acyltransferase 3" evidence="3">
    <location>
        <begin position="41"/>
        <end position="405"/>
    </location>
</feature>
<gene>
    <name evidence="5" type="ORF">FB380_002152</name>
    <name evidence="4" type="ORF">GCM10011589_30340</name>
</gene>
<feature type="transmembrane region" description="Helical" evidence="2">
    <location>
        <begin position="245"/>
        <end position="261"/>
    </location>
</feature>
<feature type="transmembrane region" description="Helical" evidence="2">
    <location>
        <begin position="267"/>
        <end position="286"/>
    </location>
</feature>
<dbReference type="AlphaFoldDB" id="A0A846LJ95"/>
<feature type="transmembrane region" description="Helical" evidence="2">
    <location>
        <begin position="74"/>
        <end position="93"/>
    </location>
</feature>
<proteinExistence type="predicted"/>
<protein>
    <submittedName>
        <fullName evidence="5">Peptidoglycan/LPS O-acetylase OafA/YrhL</fullName>
    </submittedName>
</protein>
<dbReference type="GO" id="GO:0000271">
    <property type="term" value="P:polysaccharide biosynthetic process"/>
    <property type="evidence" value="ECO:0007669"/>
    <property type="project" value="TreeGrafter"/>
</dbReference>
<organism evidence="5 6">
    <name type="scientific">Modestobacter marinus</name>
    <dbReference type="NCBI Taxonomy" id="477641"/>
    <lineage>
        <taxon>Bacteria</taxon>
        <taxon>Bacillati</taxon>
        <taxon>Actinomycetota</taxon>
        <taxon>Actinomycetes</taxon>
        <taxon>Geodermatophilales</taxon>
        <taxon>Geodermatophilaceae</taxon>
        <taxon>Modestobacter</taxon>
    </lineage>
</organism>
<evidence type="ECO:0000313" key="6">
    <source>
        <dbReference type="Proteomes" id="UP000552836"/>
    </source>
</evidence>
<dbReference type="GO" id="GO:0016020">
    <property type="term" value="C:membrane"/>
    <property type="evidence" value="ECO:0007669"/>
    <property type="project" value="TreeGrafter"/>
</dbReference>
<name>A0A846LJ95_9ACTN</name>
<feature type="transmembrane region" description="Helical" evidence="2">
    <location>
        <begin position="387"/>
        <end position="408"/>
    </location>
</feature>
<comment type="caution">
    <text evidence="5">The sequence shown here is derived from an EMBL/GenBank/DDBJ whole genome shotgun (WGS) entry which is preliminary data.</text>
</comment>
<evidence type="ECO:0000256" key="2">
    <source>
        <dbReference type="SAM" id="Phobius"/>
    </source>
</evidence>
<evidence type="ECO:0000313" key="5">
    <source>
        <dbReference type="EMBL" id="NIH67706.1"/>
    </source>
</evidence>
<dbReference type="InterPro" id="IPR050879">
    <property type="entry name" value="Acyltransferase_3"/>
</dbReference>
<reference evidence="4" key="4">
    <citation type="submission" date="2024-05" db="EMBL/GenBank/DDBJ databases">
        <authorList>
            <person name="Sun Q."/>
            <person name="Zhou Y."/>
        </authorList>
    </citation>
    <scope>NUCLEOTIDE SEQUENCE</scope>
    <source>
        <strain evidence="4">CGMCC 4.5581</strain>
    </source>
</reference>
<feature type="transmembrane region" description="Helical" evidence="2">
    <location>
        <begin position="360"/>
        <end position="381"/>
    </location>
</feature>
<evidence type="ECO:0000313" key="4">
    <source>
        <dbReference type="EMBL" id="GGL71943.1"/>
    </source>
</evidence>
<feature type="transmembrane region" description="Helical" evidence="2">
    <location>
        <begin position="221"/>
        <end position="238"/>
    </location>
</feature>
<dbReference type="InterPro" id="IPR002656">
    <property type="entry name" value="Acyl_transf_3_dom"/>
</dbReference>
<dbReference type="EMBL" id="BMMI01000005">
    <property type="protein sequence ID" value="GGL71943.1"/>
    <property type="molecule type" value="Genomic_DNA"/>
</dbReference>
<feature type="transmembrane region" description="Helical" evidence="2">
    <location>
        <begin position="298"/>
        <end position="317"/>
    </location>
</feature>
<sequence length="452" mass="48918">MADRPVTTPRVTEPDPLVDAAPHTEAGVATDAVATRRGRLEFLDALRGIAALTVAVQHIGEAHWVEVLGWSHHWFRAGEFGVLVFFLCSGFIIPASMERRNDLTEFWIGRFFRLWPLYVLVMSLILLAYGLSDRLAPPAGYRVVGDSLLNLSMLQVFSSRPLVIGASWTLGYELVFYLLVSVLFVIGLHRRSATTATVLLVAALGLGGVGTLLALQLRPDQWWALPAAGFALLLAGLARVGRNRGQLAALVMGAVVVLALSNRPHPMYFVLLLLGSMFVGTVLYRWTTGQTSGRTAVGVYALGLVSTILTLRAWHIGYTEPISGATPQWWTEVLTFLAAYLLFGAALLTRQRSWPRVLTYLGTISYSVYLLHALVLIAFPAVPGGPWAGFAAMLAATLLGSVVTYHLVEKPAIAMGRRVTTARRRRVDGGTDSTPGGGQHPPSRQPAAAMGS</sequence>
<dbReference type="Pfam" id="PF01757">
    <property type="entry name" value="Acyl_transf_3"/>
    <property type="match status" value="1"/>
</dbReference>
<evidence type="ECO:0000259" key="3">
    <source>
        <dbReference type="Pfam" id="PF01757"/>
    </source>
</evidence>
<dbReference type="RefSeq" id="WP_166755059.1">
    <property type="nucleotide sequence ID" value="NZ_BAABJU010000012.1"/>
</dbReference>
<feature type="transmembrane region" description="Helical" evidence="2">
    <location>
        <begin position="198"/>
        <end position="215"/>
    </location>
</feature>
<feature type="transmembrane region" description="Helical" evidence="2">
    <location>
        <begin position="162"/>
        <end position="186"/>
    </location>
</feature>
<reference evidence="5 6" key="3">
    <citation type="submission" date="2020-02" db="EMBL/GenBank/DDBJ databases">
        <title>Sequencing the genomes of 1000 actinobacteria strains.</title>
        <authorList>
            <person name="Klenk H.-P."/>
        </authorList>
    </citation>
    <scope>NUCLEOTIDE SEQUENCE [LARGE SCALE GENOMIC DNA]</scope>
    <source>
        <strain evidence="5 6">DSM 45201</strain>
    </source>
</reference>
<reference evidence="4" key="1">
    <citation type="journal article" date="2014" name="Int. J. Syst. Evol. Microbiol.">
        <title>Complete genome of a new Firmicutes species belonging to the dominant human colonic microbiota ('Ruminococcus bicirculans') reveals two chromosomes and a selective capacity to utilize plant glucans.</title>
        <authorList>
            <consortium name="NISC Comparative Sequencing Program"/>
            <person name="Wegmann U."/>
            <person name="Louis P."/>
            <person name="Goesmann A."/>
            <person name="Henrissat B."/>
            <person name="Duncan S.H."/>
            <person name="Flint H.J."/>
        </authorList>
    </citation>
    <scope>NUCLEOTIDE SEQUENCE</scope>
    <source>
        <strain evidence="4">CGMCC 4.5581</strain>
    </source>
</reference>
<dbReference type="GO" id="GO:0016747">
    <property type="term" value="F:acyltransferase activity, transferring groups other than amino-acyl groups"/>
    <property type="evidence" value="ECO:0007669"/>
    <property type="project" value="InterPro"/>
</dbReference>
<feature type="region of interest" description="Disordered" evidence="1">
    <location>
        <begin position="419"/>
        <end position="452"/>
    </location>
</feature>
<keyword evidence="2" id="KW-0472">Membrane</keyword>
<dbReference type="EMBL" id="JAAMPA010000001">
    <property type="protein sequence ID" value="NIH67706.1"/>
    <property type="molecule type" value="Genomic_DNA"/>
</dbReference>